<accession>A0A1G8PK41</accession>
<proteinExistence type="predicted"/>
<keyword evidence="1" id="KW-0472">Membrane</keyword>
<evidence type="ECO:0000313" key="4">
    <source>
        <dbReference type="Proteomes" id="UP000182836"/>
    </source>
</evidence>
<dbReference type="Proteomes" id="UP000182836">
    <property type="component" value="Unassembled WGS sequence"/>
</dbReference>
<dbReference type="InterPro" id="IPR010090">
    <property type="entry name" value="Phage_tape_meas"/>
</dbReference>
<feature type="transmembrane region" description="Helical" evidence="1">
    <location>
        <begin position="443"/>
        <end position="468"/>
    </location>
</feature>
<dbReference type="Pfam" id="PF10145">
    <property type="entry name" value="PhageMin_Tail"/>
    <property type="match status" value="1"/>
</dbReference>
<reference evidence="3 4" key="1">
    <citation type="submission" date="2016-10" db="EMBL/GenBank/DDBJ databases">
        <authorList>
            <person name="de Groot N.N."/>
        </authorList>
    </citation>
    <scope>NUCLEOTIDE SEQUENCE [LARGE SCALE GENOMIC DNA]</scope>
    <source>
        <strain evidence="3 4">DSM 2895</strain>
    </source>
</reference>
<dbReference type="OrthoDB" id="90760at2"/>
<name>A0A1G8PK41_ANEMI</name>
<dbReference type="AlphaFoldDB" id="A0A1G8PK41"/>
<evidence type="ECO:0000313" key="3">
    <source>
        <dbReference type="EMBL" id="SDI92854.1"/>
    </source>
</evidence>
<gene>
    <name evidence="3" type="ORF">SAMN04487909_109124</name>
</gene>
<protein>
    <submittedName>
        <fullName evidence="3">Phage-related minor tail protein</fullName>
    </submittedName>
</protein>
<evidence type="ECO:0000256" key="1">
    <source>
        <dbReference type="SAM" id="Phobius"/>
    </source>
</evidence>
<keyword evidence="1" id="KW-0812">Transmembrane</keyword>
<feature type="transmembrane region" description="Helical" evidence="1">
    <location>
        <begin position="79"/>
        <end position="101"/>
    </location>
</feature>
<feature type="transmembrane region" description="Helical" evidence="1">
    <location>
        <begin position="488"/>
        <end position="509"/>
    </location>
</feature>
<organism evidence="3 4">
    <name type="scientific">Aneurinibacillus migulanus</name>
    <name type="common">Bacillus migulanus</name>
    <dbReference type="NCBI Taxonomy" id="47500"/>
    <lineage>
        <taxon>Bacteria</taxon>
        <taxon>Bacillati</taxon>
        <taxon>Bacillota</taxon>
        <taxon>Bacilli</taxon>
        <taxon>Bacillales</taxon>
        <taxon>Paenibacillaceae</taxon>
        <taxon>Aneurinibacillus group</taxon>
        <taxon>Aneurinibacillus</taxon>
    </lineage>
</organism>
<dbReference type="GeneID" id="42304503"/>
<dbReference type="EMBL" id="FNED01000009">
    <property type="protein sequence ID" value="SDI92854.1"/>
    <property type="molecule type" value="Genomic_DNA"/>
</dbReference>
<dbReference type="RefSeq" id="WP_052811928.1">
    <property type="nucleotide sequence ID" value="NZ_CCMI01000032.1"/>
</dbReference>
<evidence type="ECO:0000259" key="2">
    <source>
        <dbReference type="Pfam" id="PF10145"/>
    </source>
</evidence>
<feature type="domain" description="Phage tail tape measure protein" evidence="2">
    <location>
        <begin position="168"/>
        <end position="336"/>
    </location>
</feature>
<sequence length="694" mass="75107">MSDFVVSTELSLKDSFTNPMRGATQAVDELRKRLERTNDAIDSIGPATSQVGSQMESFWQRSVSQANASYYAYTRVGRYLAVGLVAAAGAAVTALGALGVAGIQSAMEMENNVSRIQASLGVTNEKAEQLGEIAKSTFVNGWGDSLQAVSDDLVILRQNMGNLGDDTSGELLDYAYTIRDAFGGEIMESTRTASVMMKQFGIDGYEAMDLITTGFQKGGNFSDELLDTMREYAPQFKDMGLSANQMTAILVKGAEAGAWNLDKVGDAVKEFNLRAQDGSKTTTEGFEAIGLNADKMGEAIAQGGEKGQQAFVATIAALANMKDPLKQNEAGVNLFGTQWEDVRAKVITAMADGVKGLGDVEGATEKAGEALQNNLQHKAIKVWRELSTSIGENMKPVLAELSKVADMLIAKMPEITAAIDTVFATAGKVYNFIKTNWPMIETVVGSITAAVVAYNATLLILNARLIAVNTWTKIVTAAQIAWNIAMNLNPLGVVIALIAGVVAGAILLYKNFDVVKEKTHQLWAAIKSAWENVKTKTAAVWGEFKETISTAMETAKKKASEFFEPVKKWIDTIVEKWEAFKKSITSFELPKFELPSWMGGGGDSNLPGHKDGLPYVPYDNYVARLHKGERVLTAQENKDYNKGIVNNKTTTNNTTTSTVNKPTNVVVNYYASGAGEDTEFRRFMAKFGPALENI</sequence>
<keyword evidence="1" id="KW-1133">Transmembrane helix</keyword>